<dbReference type="PANTHER" id="PTHR11712">
    <property type="entry name" value="POLYKETIDE SYNTHASE-RELATED"/>
    <property type="match status" value="1"/>
</dbReference>
<accession>A0ABW2WZD2</accession>
<evidence type="ECO:0000313" key="5">
    <source>
        <dbReference type="EMBL" id="MFD0626767.1"/>
    </source>
</evidence>
<dbReference type="InterPro" id="IPR016039">
    <property type="entry name" value="Thiolase-like"/>
</dbReference>
<evidence type="ECO:0000256" key="2">
    <source>
        <dbReference type="ARBA" id="ARBA00022679"/>
    </source>
</evidence>
<dbReference type="CDD" id="cd00834">
    <property type="entry name" value="KAS_I_II"/>
    <property type="match status" value="1"/>
</dbReference>
<comment type="caution">
    <text evidence="5">The sequence shown here is derived from an EMBL/GenBank/DDBJ whole genome shotgun (WGS) entry which is preliminary data.</text>
</comment>
<keyword evidence="6" id="KW-1185">Reference proteome</keyword>
<dbReference type="Proteomes" id="UP001596915">
    <property type="component" value="Unassembled WGS sequence"/>
</dbReference>
<dbReference type="Pfam" id="PF02801">
    <property type="entry name" value="Ketoacyl-synt_C"/>
    <property type="match status" value="1"/>
</dbReference>
<organism evidence="5 6">
    <name type="scientific">Streptomyces sanglieri</name>
    <dbReference type="NCBI Taxonomy" id="193460"/>
    <lineage>
        <taxon>Bacteria</taxon>
        <taxon>Bacillati</taxon>
        <taxon>Actinomycetota</taxon>
        <taxon>Actinomycetes</taxon>
        <taxon>Kitasatosporales</taxon>
        <taxon>Streptomycetaceae</taxon>
        <taxon>Streptomyces</taxon>
    </lineage>
</organism>
<dbReference type="InterPro" id="IPR014031">
    <property type="entry name" value="Ketoacyl_synth_C"/>
</dbReference>
<sequence>MPTEVRVTGYDVFTAFGAGVDALRDHVLTGRDAFAPIERFDTTPFRNRYAATYGGQENEPRQLETVLGCVRGALAAAKLDPQDPGAVDPRRVAVLMGTQGDFTGLHRFWENEAEGRPSDPADVHRSFAGGIPEAIAAEFGFAGPRLAFINACVASAGAVIHGCRMISAGQVDVAVVGGVYLVDEEQFAKFDSGRTFARDGRLRPFAQGRSGMLLGDGAAAIVLESEEHALRRGARSSARIRGYGMSADAHHVVQPHPQGLGMARAVRRALAKADVGPDDIQYVNAHGTGTRLNDPAETAALRAAFGDRADRLMVSSTKSMTGHMLEATGAVELVVGLQALESQIVPPTAGYDEPDPECDLDCVPNVPRQARLDRVLSLNAGFGGLNTAIILEKP</sequence>
<dbReference type="Gene3D" id="3.40.47.10">
    <property type="match status" value="1"/>
</dbReference>
<dbReference type="EMBL" id="JBHTGL010000008">
    <property type="protein sequence ID" value="MFD0626767.1"/>
    <property type="molecule type" value="Genomic_DNA"/>
</dbReference>
<name>A0ABW2WZD2_9ACTN</name>
<protein>
    <submittedName>
        <fullName evidence="5">Beta-ketoacyl-[acyl-carrier-protein] synthase family protein</fullName>
    </submittedName>
</protein>
<dbReference type="PROSITE" id="PS52004">
    <property type="entry name" value="KS3_2"/>
    <property type="match status" value="1"/>
</dbReference>
<evidence type="ECO:0000256" key="3">
    <source>
        <dbReference type="RuleBase" id="RU003694"/>
    </source>
</evidence>
<dbReference type="Pfam" id="PF00109">
    <property type="entry name" value="ketoacyl-synt"/>
    <property type="match status" value="1"/>
</dbReference>
<dbReference type="SUPFAM" id="SSF53901">
    <property type="entry name" value="Thiolase-like"/>
    <property type="match status" value="2"/>
</dbReference>
<dbReference type="PANTHER" id="PTHR11712:SF336">
    <property type="entry name" value="3-OXOACYL-[ACYL-CARRIER-PROTEIN] SYNTHASE, MITOCHONDRIAL"/>
    <property type="match status" value="1"/>
</dbReference>
<dbReference type="InterPro" id="IPR000794">
    <property type="entry name" value="Beta-ketoacyl_synthase"/>
</dbReference>
<dbReference type="InterPro" id="IPR020841">
    <property type="entry name" value="PKS_Beta-ketoAc_synthase_dom"/>
</dbReference>
<evidence type="ECO:0000313" key="6">
    <source>
        <dbReference type="Proteomes" id="UP001596915"/>
    </source>
</evidence>
<evidence type="ECO:0000259" key="4">
    <source>
        <dbReference type="PROSITE" id="PS52004"/>
    </source>
</evidence>
<feature type="domain" description="Ketosynthase family 3 (KS3)" evidence="4">
    <location>
        <begin position="2"/>
        <end position="393"/>
    </location>
</feature>
<dbReference type="SMART" id="SM00825">
    <property type="entry name" value="PKS_KS"/>
    <property type="match status" value="1"/>
</dbReference>
<evidence type="ECO:0000256" key="1">
    <source>
        <dbReference type="ARBA" id="ARBA00008467"/>
    </source>
</evidence>
<gene>
    <name evidence="5" type="ORF">ACFQ2K_32795</name>
</gene>
<proteinExistence type="inferred from homology"/>
<comment type="similarity">
    <text evidence="1 3">Belongs to the thiolase-like superfamily. Beta-ketoacyl-ACP synthases family.</text>
</comment>
<keyword evidence="2 3" id="KW-0808">Transferase</keyword>
<dbReference type="InterPro" id="IPR014030">
    <property type="entry name" value="Ketoacyl_synth_N"/>
</dbReference>
<reference evidence="6" key="1">
    <citation type="journal article" date="2019" name="Int. J. Syst. Evol. Microbiol.">
        <title>The Global Catalogue of Microorganisms (GCM) 10K type strain sequencing project: providing services to taxonomists for standard genome sequencing and annotation.</title>
        <authorList>
            <consortium name="The Broad Institute Genomics Platform"/>
            <consortium name="The Broad Institute Genome Sequencing Center for Infectious Disease"/>
            <person name="Wu L."/>
            <person name="Ma J."/>
        </authorList>
    </citation>
    <scope>NUCLEOTIDE SEQUENCE [LARGE SCALE GENOMIC DNA]</scope>
    <source>
        <strain evidence="6">JCM 12607</strain>
    </source>
</reference>